<dbReference type="EMBL" id="JAKKPZ010000031">
    <property type="protein sequence ID" value="KAI1709283.1"/>
    <property type="molecule type" value="Genomic_DNA"/>
</dbReference>
<evidence type="ECO:0000313" key="1">
    <source>
        <dbReference type="EMBL" id="KAI1709283.1"/>
    </source>
</evidence>
<reference evidence="1" key="1">
    <citation type="submission" date="2022-01" db="EMBL/GenBank/DDBJ databases">
        <title>Genome Sequence Resource for Two Populations of Ditylenchus destructor, the Migratory Endoparasitic Phytonematode.</title>
        <authorList>
            <person name="Zhang H."/>
            <person name="Lin R."/>
            <person name="Xie B."/>
        </authorList>
    </citation>
    <scope>NUCLEOTIDE SEQUENCE</scope>
    <source>
        <strain evidence="1">BazhouSP</strain>
    </source>
</reference>
<keyword evidence="2" id="KW-1185">Reference proteome</keyword>
<gene>
    <name evidence="1" type="ORF">DdX_11355</name>
</gene>
<dbReference type="Proteomes" id="UP001201812">
    <property type="component" value="Unassembled WGS sequence"/>
</dbReference>
<protein>
    <submittedName>
        <fullName evidence="1">Uncharacterized protein</fullName>
    </submittedName>
</protein>
<evidence type="ECO:0000313" key="2">
    <source>
        <dbReference type="Proteomes" id="UP001201812"/>
    </source>
</evidence>
<organism evidence="1 2">
    <name type="scientific">Ditylenchus destructor</name>
    <dbReference type="NCBI Taxonomy" id="166010"/>
    <lineage>
        <taxon>Eukaryota</taxon>
        <taxon>Metazoa</taxon>
        <taxon>Ecdysozoa</taxon>
        <taxon>Nematoda</taxon>
        <taxon>Chromadorea</taxon>
        <taxon>Rhabditida</taxon>
        <taxon>Tylenchina</taxon>
        <taxon>Tylenchomorpha</taxon>
        <taxon>Sphaerularioidea</taxon>
        <taxon>Anguinidae</taxon>
        <taxon>Anguininae</taxon>
        <taxon>Ditylenchus</taxon>
    </lineage>
</organism>
<comment type="caution">
    <text evidence="1">The sequence shown here is derived from an EMBL/GenBank/DDBJ whole genome shotgun (WGS) entry which is preliminary data.</text>
</comment>
<sequence length="144" mass="16243">MESYDNSALSDFMETNKRLSSNFFADPMSASNKTNLSNPPQVYATLNLAQANFRASYRSRLDAQSTDQLYGTKFLPNNEEMLQQIVAQRAAQDLFNIYCQAYLNDTPQSACDSCLTHFRNYITACLISKNTVSTLDSRTNHIAQ</sequence>
<name>A0AAD4R4M6_9BILA</name>
<proteinExistence type="predicted"/>
<dbReference type="AlphaFoldDB" id="A0AAD4R4M6"/>
<accession>A0AAD4R4M6</accession>